<comment type="caution">
    <text evidence="2">The sequence shown here is derived from an EMBL/GenBank/DDBJ whole genome shotgun (WGS) entry which is preliminary data.</text>
</comment>
<evidence type="ECO:0000313" key="2">
    <source>
        <dbReference type="EMBL" id="MBL3658949.1"/>
    </source>
</evidence>
<proteinExistence type="predicted"/>
<name>A0A937FD02_9BACT</name>
<keyword evidence="3" id="KW-1185">Reference proteome</keyword>
<organism evidence="2 3">
    <name type="scientific">Fulvivirga sediminis</name>
    <dbReference type="NCBI Taxonomy" id="2803949"/>
    <lineage>
        <taxon>Bacteria</taxon>
        <taxon>Pseudomonadati</taxon>
        <taxon>Bacteroidota</taxon>
        <taxon>Cytophagia</taxon>
        <taxon>Cytophagales</taxon>
        <taxon>Fulvivirgaceae</taxon>
        <taxon>Fulvivirga</taxon>
    </lineage>
</organism>
<dbReference type="AlphaFoldDB" id="A0A937FD02"/>
<evidence type="ECO:0000313" key="3">
    <source>
        <dbReference type="Proteomes" id="UP000659388"/>
    </source>
</evidence>
<dbReference type="RefSeq" id="WP_202246743.1">
    <property type="nucleotide sequence ID" value="NZ_JAESIY010000020.1"/>
</dbReference>
<sequence>MSCDDDDQEVKPEEPQSLHANDDSFSYSNEEWLDLTEWEEANTYYATYDIKKLLENDELQGNSIADIEFKLVTKPKFGEINKSEQLLVFYFPNTEFKGEDTFEYEICKSGECSKAKVSIKVNDFKKPEEPEEPTFQLEADNFNYTYDQLITDHVEVKGEKVILSFVYELSEFLSEITSLGIDFEDIELELQDPSEGEVSIDSEGTITYKEDITLYLRTEYQATISYTVKYENQVYESQILINAETDDDWAGGW</sequence>
<feature type="region of interest" description="Disordered" evidence="1">
    <location>
        <begin position="1"/>
        <end position="24"/>
    </location>
</feature>
<gene>
    <name evidence="2" type="ORF">JL102_22575</name>
</gene>
<accession>A0A937FD02</accession>
<dbReference type="EMBL" id="JAESIY010000020">
    <property type="protein sequence ID" value="MBL3658949.1"/>
    <property type="molecule type" value="Genomic_DNA"/>
</dbReference>
<feature type="compositionally biased region" description="Basic and acidic residues" evidence="1">
    <location>
        <begin position="9"/>
        <end position="22"/>
    </location>
</feature>
<reference evidence="2" key="1">
    <citation type="submission" date="2021-01" db="EMBL/GenBank/DDBJ databases">
        <title>Fulvivirga kasyanovii gen. nov., sp nov., a novel member of the phylum Bacteroidetes isolated from seawater in a mussel farm.</title>
        <authorList>
            <person name="Zhao L.-H."/>
            <person name="Wang Z.-J."/>
        </authorList>
    </citation>
    <scope>NUCLEOTIDE SEQUENCE</scope>
    <source>
        <strain evidence="2">2943</strain>
    </source>
</reference>
<dbReference type="Gene3D" id="2.60.40.3440">
    <property type="match status" value="1"/>
</dbReference>
<protein>
    <submittedName>
        <fullName evidence="2">Uncharacterized protein</fullName>
    </submittedName>
</protein>
<dbReference type="Proteomes" id="UP000659388">
    <property type="component" value="Unassembled WGS sequence"/>
</dbReference>
<evidence type="ECO:0000256" key="1">
    <source>
        <dbReference type="SAM" id="MobiDB-lite"/>
    </source>
</evidence>